<dbReference type="PANTHER" id="PTHR11552:SF147">
    <property type="entry name" value="CHOLINE DEHYDROGENASE, MITOCHONDRIAL"/>
    <property type="match status" value="1"/>
</dbReference>
<dbReference type="PROSITE" id="PS00624">
    <property type="entry name" value="GMC_OXRED_2"/>
    <property type="match status" value="1"/>
</dbReference>
<dbReference type="Gene3D" id="3.50.50.60">
    <property type="entry name" value="FAD/NAD(P)-binding domain"/>
    <property type="match status" value="1"/>
</dbReference>
<reference evidence="8 9" key="1">
    <citation type="submission" date="2018-06" db="EMBL/GenBank/DDBJ databases">
        <title>Genomic Encyclopedia of Type Strains, Phase IV (KMG-IV): sequencing the most valuable type-strain genomes for metagenomic binning, comparative biology and taxonomic classification.</title>
        <authorList>
            <person name="Goeker M."/>
        </authorList>
    </citation>
    <scope>NUCLEOTIDE SEQUENCE [LARGE SCALE GENOMIC DNA]</scope>
    <source>
        <strain evidence="8 9">DSM 24875</strain>
    </source>
</reference>
<dbReference type="PIRSF" id="PIRSF000137">
    <property type="entry name" value="Alcohol_oxidase"/>
    <property type="match status" value="1"/>
</dbReference>
<dbReference type="PROSITE" id="PS00623">
    <property type="entry name" value="GMC_OXRED_1"/>
    <property type="match status" value="1"/>
</dbReference>
<evidence type="ECO:0000313" key="9">
    <source>
        <dbReference type="Proteomes" id="UP000253529"/>
    </source>
</evidence>
<dbReference type="RefSeq" id="WP_113893343.1">
    <property type="nucleotide sequence ID" value="NZ_QNRK01000050.1"/>
</dbReference>
<dbReference type="GO" id="GO:0016614">
    <property type="term" value="F:oxidoreductase activity, acting on CH-OH group of donors"/>
    <property type="evidence" value="ECO:0007669"/>
    <property type="project" value="InterPro"/>
</dbReference>
<feature type="domain" description="Glucose-methanol-choline oxidoreductase N-terminal" evidence="7">
    <location>
        <begin position="264"/>
        <end position="278"/>
    </location>
</feature>
<organism evidence="8 9">
    <name type="scientific">Roseiarcus fermentans</name>
    <dbReference type="NCBI Taxonomy" id="1473586"/>
    <lineage>
        <taxon>Bacteria</taxon>
        <taxon>Pseudomonadati</taxon>
        <taxon>Pseudomonadota</taxon>
        <taxon>Alphaproteobacteria</taxon>
        <taxon>Hyphomicrobiales</taxon>
        <taxon>Roseiarcaceae</taxon>
        <taxon>Roseiarcus</taxon>
    </lineage>
</organism>
<evidence type="ECO:0000256" key="2">
    <source>
        <dbReference type="ARBA" id="ARBA00010790"/>
    </source>
</evidence>
<evidence type="ECO:0000256" key="3">
    <source>
        <dbReference type="ARBA" id="ARBA00022630"/>
    </source>
</evidence>
<keyword evidence="9" id="KW-1185">Reference proteome</keyword>
<sequence>MANRTSDPTDRPEVDYIVVGAGPAGCAVAARLAQFSPDSSVALIEAGPAKASLLSDVPLGIAVLVPFRSARNYAYETVPQAAFGGRKGFQPRGRGLGGSSLINAMIYMRGQPQDYESWASLGCKGWSWRDVLPYFKRAEDNARGPDEWHGSGGPLHVSDLAHRNRAVDAFVEAAVQAGFPRNTDFNGAVQEGVGAYQLFQKNGRRFNAARAYLGSSPPPNLALYTEAQARRVLFADKRAAGVAFGRVGREERLYARREVILSAGAFGSPQLLMVSGVGPADALKRFGIEVVNDAPDVGQNLQDHCDYCANLIASGPGLFGLSWPMLTTGPGEIASFLRRGSGLLTSNAAEAGGFVRSRPNIDRPDLQLHFCIGIVDDHNRKLHFATGMSLHVCDLRPKSRGAVTLAGPDVATAPLIDPNYLADPEDLETLVRGAEIVQTILDKPPFAPYRGRHLYGTGRDGPEALRKLIRERADSIYHPVGTCRMGIDARAVVDPTLRVRGVDGLRVVDASIMPLLVSGNTQAPSAMIGEKAADMILGRTTV</sequence>
<evidence type="ECO:0000256" key="4">
    <source>
        <dbReference type="ARBA" id="ARBA00022827"/>
    </source>
</evidence>
<dbReference type="Gene3D" id="3.30.560.10">
    <property type="entry name" value="Glucose Oxidase, domain 3"/>
    <property type="match status" value="1"/>
</dbReference>
<dbReference type="EMBL" id="QNRK01000050">
    <property type="protein sequence ID" value="RBP02708.1"/>
    <property type="molecule type" value="Genomic_DNA"/>
</dbReference>
<evidence type="ECO:0000256" key="5">
    <source>
        <dbReference type="RuleBase" id="RU003968"/>
    </source>
</evidence>
<evidence type="ECO:0000256" key="1">
    <source>
        <dbReference type="ARBA" id="ARBA00001974"/>
    </source>
</evidence>
<name>A0A366EK25_9HYPH</name>
<dbReference type="InterPro" id="IPR036188">
    <property type="entry name" value="FAD/NAD-bd_sf"/>
</dbReference>
<keyword evidence="4 5" id="KW-0274">FAD</keyword>
<dbReference type="InterPro" id="IPR012132">
    <property type="entry name" value="GMC_OxRdtase"/>
</dbReference>
<keyword evidence="3 5" id="KW-0285">Flavoprotein</keyword>
<gene>
    <name evidence="8" type="ORF">DFR50_15041</name>
</gene>
<comment type="similarity">
    <text evidence="2 5">Belongs to the GMC oxidoreductase family.</text>
</comment>
<comment type="caution">
    <text evidence="8">The sequence shown here is derived from an EMBL/GenBank/DDBJ whole genome shotgun (WGS) entry which is preliminary data.</text>
</comment>
<feature type="domain" description="Glucose-methanol-choline oxidoreductase N-terminal" evidence="6">
    <location>
        <begin position="93"/>
        <end position="116"/>
    </location>
</feature>
<dbReference type="SUPFAM" id="SSF51905">
    <property type="entry name" value="FAD/NAD(P)-binding domain"/>
    <property type="match status" value="1"/>
</dbReference>
<dbReference type="Pfam" id="PF00732">
    <property type="entry name" value="GMC_oxred_N"/>
    <property type="match status" value="1"/>
</dbReference>
<dbReference type="PANTHER" id="PTHR11552">
    <property type="entry name" value="GLUCOSE-METHANOL-CHOLINE GMC OXIDOREDUCTASE"/>
    <property type="match status" value="1"/>
</dbReference>
<evidence type="ECO:0000259" key="7">
    <source>
        <dbReference type="PROSITE" id="PS00624"/>
    </source>
</evidence>
<dbReference type="SUPFAM" id="SSF54373">
    <property type="entry name" value="FAD-linked reductases, C-terminal domain"/>
    <property type="match status" value="1"/>
</dbReference>
<proteinExistence type="inferred from homology"/>
<dbReference type="Pfam" id="PF05199">
    <property type="entry name" value="GMC_oxred_C"/>
    <property type="match status" value="1"/>
</dbReference>
<dbReference type="OrthoDB" id="9785276at2"/>
<dbReference type="Proteomes" id="UP000253529">
    <property type="component" value="Unassembled WGS sequence"/>
</dbReference>
<evidence type="ECO:0000313" key="8">
    <source>
        <dbReference type="EMBL" id="RBP02708.1"/>
    </source>
</evidence>
<protein>
    <submittedName>
        <fullName evidence="8">Choline dehydrogenase-like flavoprotein</fullName>
    </submittedName>
</protein>
<accession>A0A366EK25</accession>
<dbReference type="InterPro" id="IPR000172">
    <property type="entry name" value="GMC_OxRdtase_N"/>
</dbReference>
<dbReference type="GO" id="GO:0050660">
    <property type="term" value="F:flavin adenine dinucleotide binding"/>
    <property type="evidence" value="ECO:0007669"/>
    <property type="project" value="InterPro"/>
</dbReference>
<dbReference type="InterPro" id="IPR007867">
    <property type="entry name" value="GMC_OxRtase_C"/>
</dbReference>
<dbReference type="AlphaFoldDB" id="A0A366EK25"/>
<evidence type="ECO:0000259" key="6">
    <source>
        <dbReference type="PROSITE" id="PS00623"/>
    </source>
</evidence>
<comment type="cofactor">
    <cofactor evidence="1">
        <name>FAD</name>
        <dbReference type="ChEBI" id="CHEBI:57692"/>
    </cofactor>
</comment>